<organism evidence="1">
    <name type="scientific">marine sediment metagenome</name>
    <dbReference type="NCBI Taxonomy" id="412755"/>
    <lineage>
        <taxon>unclassified sequences</taxon>
        <taxon>metagenomes</taxon>
        <taxon>ecological metagenomes</taxon>
    </lineage>
</organism>
<dbReference type="NCBIfam" id="NF038001">
    <property type="entry name" value="HYExAFE"/>
    <property type="match status" value="1"/>
</dbReference>
<gene>
    <name evidence="1" type="ORF">LCGC14_0095810</name>
</gene>
<evidence type="ECO:0000313" key="1">
    <source>
        <dbReference type="EMBL" id="KKO03653.1"/>
    </source>
</evidence>
<comment type="caution">
    <text evidence="1">The sequence shown here is derived from an EMBL/GenBank/DDBJ whole genome shotgun (WGS) entry which is preliminary data.</text>
</comment>
<dbReference type="InterPro" id="IPR049797">
    <property type="entry name" value="HYExAFE"/>
</dbReference>
<reference evidence="1" key="1">
    <citation type="journal article" date="2015" name="Nature">
        <title>Complex archaea that bridge the gap between prokaryotes and eukaryotes.</title>
        <authorList>
            <person name="Spang A."/>
            <person name="Saw J.H."/>
            <person name="Jorgensen S.L."/>
            <person name="Zaremba-Niedzwiedzka K."/>
            <person name="Martijn J."/>
            <person name="Lind A.E."/>
            <person name="van Eijk R."/>
            <person name="Schleper C."/>
            <person name="Guy L."/>
            <person name="Ettema T.J."/>
        </authorList>
    </citation>
    <scope>NUCLEOTIDE SEQUENCE</scope>
</reference>
<name>A0A0F9VUM9_9ZZZZ</name>
<protein>
    <submittedName>
        <fullName evidence="1">Uncharacterized protein</fullName>
    </submittedName>
</protein>
<accession>A0A0F9VUM9</accession>
<sequence length="173" mass="19716">MADRKIHYEAAFEDYLRSKGWPYVMVDEGKKAIFADVSLKSFDFVVYSESGPNLLVDVKGRKFPDLRATGKRRGGRAWENWITREDVDGLRQWQGIFDGGFVAALVFTYWLQGRPQDAPFESVHVFRGRHYAFMAITLADYVVLSKPRSARWQTISVAARAFADKAVDLSALL</sequence>
<proteinExistence type="predicted"/>
<dbReference type="AlphaFoldDB" id="A0A0F9VUM9"/>
<dbReference type="EMBL" id="LAZR01000026">
    <property type="protein sequence ID" value="KKO03653.1"/>
    <property type="molecule type" value="Genomic_DNA"/>
</dbReference>